<evidence type="ECO:0000256" key="1">
    <source>
        <dbReference type="SAM" id="MobiDB-lite"/>
    </source>
</evidence>
<evidence type="ECO:0000313" key="2">
    <source>
        <dbReference type="EMBL" id="QHT26261.1"/>
    </source>
</evidence>
<accession>A0A6C0ECA3</accession>
<sequence length="53" mass="6012">MIAVNRRNEQVCNKLETARDVTPNSVLYNLANLGENDRPLDSGKMKHQNVSQE</sequence>
<protein>
    <submittedName>
        <fullName evidence="2">Uncharacterized protein</fullName>
    </submittedName>
</protein>
<organism evidence="2">
    <name type="scientific">viral metagenome</name>
    <dbReference type="NCBI Taxonomy" id="1070528"/>
    <lineage>
        <taxon>unclassified sequences</taxon>
        <taxon>metagenomes</taxon>
        <taxon>organismal metagenomes</taxon>
    </lineage>
</organism>
<proteinExistence type="predicted"/>
<reference evidence="2" key="1">
    <citation type="journal article" date="2020" name="Nature">
        <title>Giant virus diversity and host interactions through global metagenomics.</title>
        <authorList>
            <person name="Schulz F."/>
            <person name="Roux S."/>
            <person name="Paez-Espino D."/>
            <person name="Jungbluth S."/>
            <person name="Walsh D.A."/>
            <person name="Denef V.J."/>
            <person name="McMahon K.D."/>
            <person name="Konstantinidis K.T."/>
            <person name="Eloe-Fadrosh E.A."/>
            <person name="Kyrpides N.C."/>
            <person name="Woyke T."/>
        </authorList>
    </citation>
    <scope>NUCLEOTIDE SEQUENCE</scope>
    <source>
        <strain evidence="2">GVMAG-M-3300023179-27</strain>
    </source>
</reference>
<name>A0A6C0ECA3_9ZZZZ</name>
<feature type="region of interest" description="Disordered" evidence="1">
    <location>
        <begin position="33"/>
        <end position="53"/>
    </location>
</feature>
<dbReference type="AlphaFoldDB" id="A0A6C0ECA3"/>
<feature type="compositionally biased region" description="Basic and acidic residues" evidence="1">
    <location>
        <begin position="35"/>
        <end position="44"/>
    </location>
</feature>
<dbReference type="EMBL" id="MN739782">
    <property type="protein sequence ID" value="QHT26261.1"/>
    <property type="molecule type" value="Genomic_DNA"/>
</dbReference>